<dbReference type="Gene3D" id="1.20.1330.10">
    <property type="entry name" value="f41 fragment of flagellin, N-terminal domain"/>
    <property type="match status" value="1"/>
</dbReference>
<dbReference type="Gene3D" id="6.10.10.10">
    <property type="entry name" value="Flagellar export chaperone, C-terminal domain"/>
    <property type="match status" value="1"/>
</dbReference>
<name>A0A4V0YRA3_9BACT</name>
<evidence type="ECO:0000256" key="3">
    <source>
        <dbReference type="RuleBase" id="RU362073"/>
    </source>
</evidence>
<keyword evidence="3" id="KW-0964">Secreted</keyword>
<dbReference type="Pfam" id="PF00700">
    <property type="entry name" value="Flagellin_C"/>
    <property type="match status" value="1"/>
</dbReference>
<dbReference type="PANTHER" id="PTHR42792:SF2">
    <property type="entry name" value="FLAGELLIN"/>
    <property type="match status" value="1"/>
</dbReference>
<dbReference type="GO" id="GO:0005576">
    <property type="term" value="C:extracellular region"/>
    <property type="evidence" value="ECO:0007669"/>
    <property type="project" value="UniProtKB-SubCell"/>
</dbReference>
<dbReference type="RefSeq" id="WP_129355175.1">
    <property type="nucleotide sequence ID" value="NZ_CP026538.1"/>
</dbReference>
<dbReference type="KEGG" id="dcb:C3Y92_18410"/>
<comment type="similarity">
    <text evidence="1 3">Belongs to the bacterial flagellin family.</text>
</comment>
<evidence type="ECO:0000256" key="2">
    <source>
        <dbReference type="ARBA" id="ARBA00023143"/>
    </source>
</evidence>
<evidence type="ECO:0000256" key="1">
    <source>
        <dbReference type="ARBA" id="ARBA00005709"/>
    </source>
</evidence>
<dbReference type="InterPro" id="IPR042187">
    <property type="entry name" value="Flagellin_C_sub2"/>
</dbReference>
<accession>A0A4V0YRA3</accession>
<keyword evidence="7" id="KW-0282">Flagellum</keyword>
<protein>
    <recommendedName>
        <fullName evidence="3">Flagellin</fullName>
    </recommendedName>
</protein>
<dbReference type="SUPFAM" id="SSF64518">
    <property type="entry name" value="Phase 1 flagellin"/>
    <property type="match status" value="1"/>
</dbReference>
<dbReference type="Pfam" id="PF00669">
    <property type="entry name" value="Flagellin_N"/>
    <property type="match status" value="1"/>
</dbReference>
<proteinExistence type="inferred from homology"/>
<dbReference type="InterPro" id="IPR001029">
    <property type="entry name" value="Flagellin_N"/>
</dbReference>
<evidence type="ECO:0000313" key="7">
    <source>
        <dbReference type="EMBL" id="QAZ69102.1"/>
    </source>
</evidence>
<keyword evidence="7" id="KW-0969">Cilium</keyword>
<dbReference type="Proteomes" id="UP000293296">
    <property type="component" value="Chromosome"/>
</dbReference>
<reference evidence="7 8" key="1">
    <citation type="submission" date="2018-02" db="EMBL/GenBank/DDBJ databases">
        <title>Genome sequence of Desulfovibrio carbinolicus DSM 3852.</title>
        <authorList>
            <person name="Wilbanks E."/>
            <person name="Skennerton C.T."/>
            <person name="Orphan V.J."/>
        </authorList>
    </citation>
    <scope>NUCLEOTIDE SEQUENCE [LARGE SCALE GENOMIC DNA]</scope>
    <source>
        <strain evidence="7 8">DSM 3852</strain>
    </source>
</reference>
<dbReference type="PRINTS" id="PR00207">
    <property type="entry name" value="FLAGELLIN"/>
</dbReference>
<comment type="function">
    <text evidence="3">Flagellin is the subunit protein which polymerizes to form the filaments of bacterial flagella.</text>
</comment>
<evidence type="ECO:0000259" key="6">
    <source>
        <dbReference type="Pfam" id="PF00700"/>
    </source>
</evidence>
<dbReference type="InterPro" id="IPR001492">
    <property type="entry name" value="Flagellin"/>
</dbReference>
<feature type="domain" description="Flagellin C-terminal" evidence="6">
    <location>
        <begin position="210"/>
        <end position="294"/>
    </location>
</feature>
<dbReference type="GO" id="GO:0009288">
    <property type="term" value="C:bacterial-type flagellum"/>
    <property type="evidence" value="ECO:0007669"/>
    <property type="project" value="UniProtKB-SubCell"/>
</dbReference>
<comment type="subcellular location">
    <subcellularLocation>
        <location evidence="3">Secreted</location>
    </subcellularLocation>
    <subcellularLocation>
        <location evidence="3">Bacterial flagellum</location>
    </subcellularLocation>
</comment>
<organism evidence="7 8">
    <name type="scientific">Solidesulfovibrio carbinolicus</name>
    <dbReference type="NCBI Taxonomy" id="296842"/>
    <lineage>
        <taxon>Bacteria</taxon>
        <taxon>Pseudomonadati</taxon>
        <taxon>Thermodesulfobacteriota</taxon>
        <taxon>Desulfovibrionia</taxon>
        <taxon>Desulfovibrionales</taxon>
        <taxon>Desulfovibrionaceae</taxon>
        <taxon>Solidesulfovibrio</taxon>
    </lineage>
</organism>
<keyword evidence="4" id="KW-0175">Coiled coil</keyword>
<keyword evidence="8" id="KW-1185">Reference proteome</keyword>
<feature type="domain" description="Flagellin N-terminal" evidence="5">
    <location>
        <begin position="5"/>
        <end position="141"/>
    </location>
</feature>
<keyword evidence="7" id="KW-0966">Cell projection</keyword>
<dbReference type="GO" id="GO:0005198">
    <property type="term" value="F:structural molecule activity"/>
    <property type="evidence" value="ECO:0007669"/>
    <property type="project" value="UniProtKB-UniRule"/>
</dbReference>
<evidence type="ECO:0000313" key="8">
    <source>
        <dbReference type="Proteomes" id="UP000293296"/>
    </source>
</evidence>
<sequence length="297" mass="31376">MALTINSNLMAANAARNLSNSYSALATSTQRLSSGLRINSAADDAAGLAIRELMRADIASINQGVRNANDAISMIQTADGALQVIDEKLIRMKELAEQASTGTYTSDQRLIIDSEYQAMASEITRIANATDFNGIYLLNGNLSGTTHSGAGINSSGKLKVHFGSGNESSEDYYYVQIGTSTASALGLGIGAASGNDGRSISTQQMAQKALEAINDAIVSKDKIRANLGALQNRLENTISNLQIQSENLQAAESQISDVDVATEMTQFVRNQILTQSAVAMLSQANSMPRMAMQLIGG</sequence>
<dbReference type="EMBL" id="CP026538">
    <property type="protein sequence ID" value="QAZ69102.1"/>
    <property type="molecule type" value="Genomic_DNA"/>
</dbReference>
<dbReference type="OrthoDB" id="9796789at2"/>
<gene>
    <name evidence="7" type="ORF">C3Y92_18410</name>
</gene>
<evidence type="ECO:0000256" key="4">
    <source>
        <dbReference type="SAM" id="Coils"/>
    </source>
</evidence>
<dbReference type="PANTHER" id="PTHR42792">
    <property type="entry name" value="FLAGELLIN"/>
    <property type="match status" value="1"/>
</dbReference>
<dbReference type="InterPro" id="IPR046358">
    <property type="entry name" value="Flagellin_C"/>
</dbReference>
<feature type="coiled-coil region" evidence="4">
    <location>
        <begin position="220"/>
        <end position="254"/>
    </location>
</feature>
<keyword evidence="2 3" id="KW-0975">Bacterial flagellum</keyword>
<evidence type="ECO:0000259" key="5">
    <source>
        <dbReference type="Pfam" id="PF00669"/>
    </source>
</evidence>
<dbReference type="AlphaFoldDB" id="A0A4V0YRA3"/>